<reference evidence="2" key="1">
    <citation type="submission" date="2021-02" db="EMBL/GenBank/DDBJ databases">
        <authorList>
            <person name="Dougan E. K."/>
            <person name="Rhodes N."/>
            <person name="Thang M."/>
            <person name="Chan C."/>
        </authorList>
    </citation>
    <scope>NUCLEOTIDE SEQUENCE</scope>
</reference>
<protein>
    <submittedName>
        <fullName evidence="2">Uncharacterized protein</fullName>
    </submittedName>
</protein>
<dbReference type="Proteomes" id="UP000604046">
    <property type="component" value="Unassembled WGS sequence"/>
</dbReference>
<feature type="region of interest" description="Disordered" evidence="1">
    <location>
        <begin position="15"/>
        <end position="49"/>
    </location>
</feature>
<dbReference type="AlphaFoldDB" id="A0A812H4H9"/>
<dbReference type="EMBL" id="CAJNDS010000059">
    <property type="protein sequence ID" value="CAE6938843.1"/>
    <property type="molecule type" value="Genomic_DNA"/>
</dbReference>
<keyword evidence="3" id="KW-1185">Reference proteome</keyword>
<accession>A0A812H4H9</accession>
<gene>
    <name evidence="2" type="ORF">SNAT2548_LOCUS1136</name>
</gene>
<name>A0A812H4H9_9DINO</name>
<evidence type="ECO:0000256" key="1">
    <source>
        <dbReference type="SAM" id="MobiDB-lite"/>
    </source>
</evidence>
<sequence>MVGGAALAGVAWEMDRRRRSQKVQEELEKLMAQRQQREEQRGTCQKEPPFEEFGRHLSKVFGQKLQQLRDALDRQPALFQLPVLGSDNPDFAVVAVICLFGNPIFQEHWPADVNMQFGLSVYALSQASAETVQGWLSKVARTCACDGLELEDEDVKALARLCLMRTPFCHRLRVKERDRRRRLAEFCRRLGFASNVGGGLVQAEEGALEFHSHLDGRYFEADNTVFWVFNFAFPNTWQKKTSDYGFKMQQLEGGFQPVGCQVTQPSRQQKELRFDLACSVLLRLEAEEVLRRLGSFQTNRMFGKCTGLTLGVLQSPELSAVVRPCCMSRWSSTCVYFTRTSFERF</sequence>
<dbReference type="OrthoDB" id="10564956at2759"/>
<evidence type="ECO:0000313" key="2">
    <source>
        <dbReference type="EMBL" id="CAE6938843.1"/>
    </source>
</evidence>
<comment type="caution">
    <text evidence="2">The sequence shown here is derived from an EMBL/GenBank/DDBJ whole genome shotgun (WGS) entry which is preliminary data.</text>
</comment>
<evidence type="ECO:0000313" key="3">
    <source>
        <dbReference type="Proteomes" id="UP000604046"/>
    </source>
</evidence>
<organism evidence="2 3">
    <name type="scientific">Symbiodinium natans</name>
    <dbReference type="NCBI Taxonomy" id="878477"/>
    <lineage>
        <taxon>Eukaryota</taxon>
        <taxon>Sar</taxon>
        <taxon>Alveolata</taxon>
        <taxon>Dinophyceae</taxon>
        <taxon>Suessiales</taxon>
        <taxon>Symbiodiniaceae</taxon>
        <taxon>Symbiodinium</taxon>
    </lineage>
</organism>
<feature type="compositionally biased region" description="Basic and acidic residues" evidence="1">
    <location>
        <begin position="22"/>
        <end position="41"/>
    </location>
</feature>
<proteinExistence type="predicted"/>